<sequence>MGNSKFRHWLAYQRAFALTNSLYRLTMTFPKAERFRLTDQLQRSSRSVCANLGEAYGRRNYPRHYRAKVHDCIAENYETQVWLDIALAQGYLTQDHYEQYIRAAEGVGKLLSYMLNHQEQFIPKGITRPDKQTG</sequence>
<dbReference type="InterPro" id="IPR036583">
    <property type="entry name" value="23S_rRNA_IVS_sf"/>
</dbReference>
<evidence type="ECO:0000313" key="2">
    <source>
        <dbReference type="Proteomes" id="UP000226437"/>
    </source>
</evidence>
<dbReference type="EMBL" id="PDLO01000006">
    <property type="protein sequence ID" value="PHK97962.1"/>
    <property type="molecule type" value="Genomic_DNA"/>
</dbReference>
<proteinExistence type="predicted"/>
<keyword evidence="2" id="KW-1185">Reference proteome</keyword>
<dbReference type="NCBIfam" id="TIGR02436">
    <property type="entry name" value="four helix bundle protein"/>
    <property type="match status" value="1"/>
</dbReference>
<dbReference type="PANTHER" id="PTHR38471">
    <property type="entry name" value="FOUR HELIX BUNDLE PROTEIN"/>
    <property type="match status" value="1"/>
</dbReference>
<evidence type="ECO:0000313" key="1">
    <source>
        <dbReference type="EMBL" id="PHK97962.1"/>
    </source>
</evidence>
<comment type="caution">
    <text evidence="1">The sequence shown here is derived from an EMBL/GenBank/DDBJ whole genome shotgun (WGS) entry which is preliminary data.</text>
</comment>
<dbReference type="Pfam" id="PF05635">
    <property type="entry name" value="23S_rRNA_IVP"/>
    <property type="match status" value="1"/>
</dbReference>
<protein>
    <submittedName>
        <fullName evidence="1">Diversity-generating retroelement protein bAvd family protein</fullName>
    </submittedName>
</protein>
<dbReference type="OrthoDB" id="9811959at2"/>
<dbReference type="Proteomes" id="UP000226437">
    <property type="component" value="Unassembled WGS sequence"/>
</dbReference>
<name>A0A2G0CDC0_9BACT</name>
<organism evidence="1 2">
    <name type="scientific">Neolewinella marina</name>
    <dbReference type="NCBI Taxonomy" id="438751"/>
    <lineage>
        <taxon>Bacteria</taxon>
        <taxon>Pseudomonadati</taxon>
        <taxon>Bacteroidota</taxon>
        <taxon>Saprospiria</taxon>
        <taxon>Saprospirales</taxon>
        <taxon>Lewinellaceae</taxon>
        <taxon>Neolewinella</taxon>
    </lineage>
</organism>
<dbReference type="Gene3D" id="1.20.1440.60">
    <property type="entry name" value="23S rRNA-intervening sequence"/>
    <property type="match status" value="1"/>
</dbReference>
<gene>
    <name evidence="1" type="ORF">CGL56_14210</name>
</gene>
<dbReference type="CDD" id="cd16377">
    <property type="entry name" value="23S_rRNA_IVP_like"/>
    <property type="match status" value="1"/>
</dbReference>
<reference evidence="1 2" key="1">
    <citation type="submission" date="2017-10" db="EMBL/GenBank/DDBJ databases">
        <title>The draft genome sequence of Lewinella marina KCTC 32374.</title>
        <authorList>
            <person name="Wang K."/>
        </authorList>
    </citation>
    <scope>NUCLEOTIDE SEQUENCE [LARGE SCALE GENOMIC DNA]</scope>
    <source>
        <strain evidence="1 2">MKG-38</strain>
    </source>
</reference>
<accession>A0A2G0CDC0</accession>
<dbReference type="RefSeq" id="WP_099107236.1">
    <property type="nucleotide sequence ID" value="NZ_JAATJF010000003.1"/>
</dbReference>
<dbReference type="PANTHER" id="PTHR38471:SF2">
    <property type="entry name" value="FOUR HELIX BUNDLE PROTEIN"/>
    <property type="match status" value="1"/>
</dbReference>
<dbReference type="InterPro" id="IPR012657">
    <property type="entry name" value="23S_rRNA-intervening_sequence"/>
</dbReference>
<dbReference type="AlphaFoldDB" id="A0A2G0CDC0"/>
<dbReference type="SUPFAM" id="SSF158446">
    <property type="entry name" value="IVS-encoded protein-like"/>
    <property type="match status" value="1"/>
</dbReference>